<feature type="region of interest" description="Disordered" evidence="1">
    <location>
        <begin position="1128"/>
        <end position="1168"/>
    </location>
</feature>
<feature type="region of interest" description="Disordered" evidence="1">
    <location>
        <begin position="3346"/>
        <end position="3402"/>
    </location>
</feature>
<feature type="region of interest" description="Disordered" evidence="1">
    <location>
        <begin position="1596"/>
        <end position="1637"/>
    </location>
</feature>
<keyword evidence="3" id="KW-1185">Reference proteome</keyword>
<feature type="compositionally biased region" description="Basic and acidic residues" evidence="1">
    <location>
        <begin position="2824"/>
        <end position="2834"/>
    </location>
</feature>
<feature type="compositionally biased region" description="Polar residues" evidence="1">
    <location>
        <begin position="552"/>
        <end position="564"/>
    </location>
</feature>
<feature type="region of interest" description="Disordered" evidence="1">
    <location>
        <begin position="192"/>
        <end position="231"/>
    </location>
</feature>
<feature type="compositionally biased region" description="Basic and acidic residues" evidence="1">
    <location>
        <begin position="1623"/>
        <end position="1637"/>
    </location>
</feature>
<evidence type="ECO:0000313" key="2">
    <source>
        <dbReference type="EMBL" id="CAC5413235.1"/>
    </source>
</evidence>
<feature type="compositionally biased region" description="Basic and acidic residues" evidence="1">
    <location>
        <begin position="3360"/>
        <end position="3394"/>
    </location>
</feature>
<feature type="region of interest" description="Disordered" evidence="1">
    <location>
        <begin position="552"/>
        <end position="578"/>
    </location>
</feature>
<reference evidence="2 3" key="1">
    <citation type="submission" date="2020-06" db="EMBL/GenBank/DDBJ databases">
        <authorList>
            <person name="Li R."/>
            <person name="Bekaert M."/>
        </authorList>
    </citation>
    <scope>NUCLEOTIDE SEQUENCE [LARGE SCALE GENOMIC DNA]</scope>
    <source>
        <strain evidence="3">wild</strain>
    </source>
</reference>
<feature type="region of interest" description="Disordered" evidence="1">
    <location>
        <begin position="1831"/>
        <end position="1870"/>
    </location>
</feature>
<feature type="compositionally biased region" description="Basic and acidic residues" evidence="1">
    <location>
        <begin position="3471"/>
        <end position="3510"/>
    </location>
</feature>
<dbReference type="OrthoDB" id="6178181at2759"/>
<dbReference type="EMBL" id="CACVKT020008128">
    <property type="protein sequence ID" value="CAC5413235.1"/>
    <property type="molecule type" value="Genomic_DNA"/>
</dbReference>
<feature type="compositionally biased region" description="Basic and acidic residues" evidence="1">
    <location>
        <begin position="2311"/>
        <end position="2320"/>
    </location>
</feature>
<feature type="compositionally biased region" description="Polar residues" evidence="1">
    <location>
        <begin position="1831"/>
        <end position="1841"/>
    </location>
</feature>
<feature type="region of interest" description="Disordered" evidence="1">
    <location>
        <begin position="2813"/>
        <end position="2834"/>
    </location>
</feature>
<organism evidence="2 3">
    <name type="scientific">Mytilus coruscus</name>
    <name type="common">Sea mussel</name>
    <dbReference type="NCBI Taxonomy" id="42192"/>
    <lineage>
        <taxon>Eukaryota</taxon>
        <taxon>Metazoa</taxon>
        <taxon>Spiralia</taxon>
        <taxon>Lophotrochozoa</taxon>
        <taxon>Mollusca</taxon>
        <taxon>Bivalvia</taxon>
        <taxon>Autobranchia</taxon>
        <taxon>Pteriomorphia</taxon>
        <taxon>Mytilida</taxon>
        <taxon>Mytiloidea</taxon>
        <taxon>Mytilidae</taxon>
        <taxon>Mytilinae</taxon>
        <taxon>Mytilus</taxon>
    </lineage>
</organism>
<feature type="compositionally biased region" description="Polar residues" evidence="1">
    <location>
        <begin position="83"/>
        <end position="94"/>
    </location>
</feature>
<feature type="compositionally biased region" description="Polar residues" evidence="1">
    <location>
        <begin position="199"/>
        <end position="215"/>
    </location>
</feature>
<feature type="compositionally biased region" description="Basic and acidic residues" evidence="1">
    <location>
        <begin position="1157"/>
        <end position="1168"/>
    </location>
</feature>
<feature type="compositionally biased region" description="Basic and acidic residues" evidence="1">
    <location>
        <begin position="97"/>
        <end position="110"/>
    </location>
</feature>
<feature type="compositionally biased region" description="Low complexity" evidence="1">
    <location>
        <begin position="318"/>
        <end position="327"/>
    </location>
</feature>
<feature type="compositionally biased region" description="Polar residues" evidence="1">
    <location>
        <begin position="2460"/>
        <end position="2481"/>
    </location>
</feature>
<feature type="region of interest" description="Disordered" evidence="1">
    <location>
        <begin position="2295"/>
        <end position="2320"/>
    </location>
</feature>
<feature type="region of interest" description="Disordered" evidence="1">
    <location>
        <begin position="2453"/>
        <end position="2493"/>
    </location>
</feature>
<evidence type="ECO:0000313" key="3">
    <source>
        <dbReference type="Proteomes" id="UP000507470"/>
    </source>
</evidence>
<feature type="region of interest" description="Disordered" evidence="1">
    <location>
        <begin position="1361"/>
        <end position="1403"/>
    </location>
</feature>
<feature type="compositionally biased region" description="Polar residues" evidence="1">
    <location>
        <begin position="901"/>
        <end position="922"/>
    </location>
</feature>
<feature type="compositionally biased region" description="Basic and acidic residues" evidence="1">
    <location>
        <begin position="1389"/>
        <end position="1403"/>
    </location>
</feature>
<feature type="region of interest" description="Disordered" evidence="1">
    <location>
        <begin position="81"/>
        <end position="110"/>
    </location>
</feature>
<feature type="compositionally biased region" description="Basic and acidic residues" evidence="1">
    <location>
        <begin position="1033"/>
        <end position="1047"/>
    </location>
</feature>
<feature type="compositionally biased region" description="Basic and acidic residues" evidence="1">
    <location>
        <begin position="1856"/>
        <end position="1870"/>
    </location>
</feature>
<proteinExistence type="predicted"/>
<feature type="region of interest" description="Disordered" evidence="1">
    <location>
        <begin position="1019"/>
        <end position="1047"/>
    </location>
</feature>
<feature type="compositionally biased region" description="Polar residues" evidence="1">
    <location>
        <begin position="1147"/>
        <end position="1156"/>
    </location>
</feature>
<feature type="region of interest" description="Disordered" evidence="1">
    <location>
        <begin position="897"/>
        <end position="934"/>
    </location>
</feature>
<evidence type="ECO:0000256" key="1">
    <source>
        <dbReference type="SAM" id="MobiDB-lite"/>
    </source>
</evidence>
<feature type="compositionally biased region" description="Basic and acidic residues" evidence="1">
    <location>
        <begin position="218"/>
        <end position="231"/>
    </location>
</feature>
<feature type="compositionally biased region" description="Basic and acidic residues" evidence="1">
    <location>
        <begin position="3451"/>
        <end position="3462"/>
    </location>
</feature>
<feature type="compositionally biased region" description="Basic and acidic residues" evidence="1">
    <location>
        <begin position="2093"/>
        <end position="2105"/>
    </location>
</feature>
<name>A0A6J8E102_MYTCO</name>
<feature type="compositionally biased region" description="Polar residues" evidence="1">
    <location>
        <begin position="1019"/>
        <end position="1030"/>
    </location>
</feature>
<sequence>MSMKRYMLSIDDMKARAERLMTPTHSVDTTKEYKSTTVNLSDEPIVISDNSSFHEHYKDDQERYSQENVNIEPHIIADKISDSDIQSQTSTEQVASIKEREKAHTSTKDRKILTKRDMVPTDEKRPRDSGLVTFKLPVEGTSEYKTIMDNLSDQPIISSDTISLHEQYEDEDAKVFLSDTQDVHQQYSEEKLKLEPHSSAEQITDSEHISQTATKQALDIKEKEKTDISTSDKKMSMKRYMLSIDDMMARAERLMIPTHSVDTTKEYKSTTVNLSDEPIVISDTSSFHEHYKDDQERYSQENVNIEPHIIADKISDSDIQSQTSTQQVASIKEREKAHTSTKDRKILTKRDMVPTDEKRPRDSGLVTFKLPVEGTSEYKTIMDNLLDQPVISSDTISLHEQYKDEDAKVFLSDTQDVHQQYSEEKLKLEPHSSAEQITYSEHISQTATKQALDIKEKEKTDISTSDKKMSMKRYMLSIDDMMARAERLMIPTHSVDTTKEYKSTTVNLSDEPIVISDTSSFHEHHKDDQERYSQENVNIEPHIIADKISDSGIQSQTSTEQVTSIKEREKAHTSTKHSKILTKRDMVPTDEKRSRDSGLITFKLAVEGTAEYKRIMDNLSDQPGISSGTISLHEQYKDEDAKVFSSDTEDVHQQYSKKKLNVEPHSSAEQITDSEHISQTATKHLTGIKETEKTQISTSDKIMSMKRYMLSIDDMRARAERLMIPTHSIDTTKEYKSTTVNLSDEPIVISDTSSFHQHYKDDQERYSQENVNIEPHIIADKISDSDIQSQTSTEQVASIKEREQAHTSTKERKIFTKKCMVQTDEKRPRDSRLITFKLPVEGTSEYKTIMDNLSDQPIISSDTISLHEQYEDEDAKVFLSDTQDVHQQYSEEKLKLEPHSSAEQITDSEHISQTATKQTTGIKETEKTQISTSDKKMSMKRYVLSIDDMRARAERLMIPTHSIDTTKEYKSTTVNLSDEPIVISDTSSFHEHYKDDQERYSQENVNIEPHIIADKISDSDIQSQTSTEQVASIKEREKAHTSTKDRKILTKKDMVPTDEKRPRDSGLITFKLPVEGTSEYKTIMDNQSDQPVISSDTFSLHEQYKDEDAKVFLSDTQDVYQQYSKKNVNVEPHSSAEQMTDRERLSKTATKQTTGIKETEKTQISTSDKKMSMKRYMLSIDDMMARAERLMIPTHSVDTTKEYKSTTVNLSDEPIVISDTSSFHEHHKDVQERYIQENVNIEPHIIADKISDSDIQFQTSTEQVASIKEREKAHTSTKYRKILTKRDMVTTDEKRPRDSGLITFKLPVEGTSEYKTIMDNQSDQPVISSDTFSRHEQYKDEDAKVFLSDTQDVCQQYSKKNVNVEPHSSAEQMTDRERLSKTATKRTTGIKETEKTQISTSDKKMSMKRYMLSINDMMARAERLMIPTHSVDTTKEYKSTTVNLSDEPIVISDTSSFHEHHKDVQERYIQENVNIEPHIIADKISDSDIPFQTSTEQVESIKEREKAHTSRKDRKILTKRDMVPTDEKRPRDSGLITFKLPVEGTSEYKTIMDNQSDQPVISSDTFSRHEQYKDEDAKVFLSDTQDVYQQYSKKNVNVEPHSSAEQMTDRERLSKTATKRTTGIKETEKTQISTSDKKMSMKRYMLSIDDMRARAERLMIPTHSVDTTKEYKSTTVNLSDEPIVISDTSSFHEHHKDVQERYIQENVNIEPHIIADKISDSDIPFQTSTEQVESIKEREKAHTSTKERKILTKKGMVPTDEKRPRDSCLITFKLPVEGTSEYKTIMDNLSDQPVISTDTSSLDQRYKDEDAKVFSSEKQDVHQQFREENVKVQSHSSAEQITDSEHISRTATKQTSDIKEKEKTHISTSDKKMSMKRYMLSIDDMMARAERLMTPTHLVDTTKEYKSTTVNLSDEPIVISDTSSFHEDYKDDQEQYSQENVNIEPHIIADKISDSDIQSQISTEQVTSIKERKKAHTSTKDSKILTKRDMVPTDENRSRDSGLITFKLAVEGTAEYKTIMDNLSDQPVISSGTISLHEQYKDEDAKVFSSHTEDVHQQYSEKKLNVEPHSSAEQITDTEHISQTATKQTTGIKETEKTQISTSDKKMSMKRYMLSIDDMRARAERLMLPTHSVDTTKEYKSTTVNLSDEPIVISDTSSSHEHYKDDQERYSQENVDIEPHIIADKISDSDIQFQTSTEQVASIKERDQGHTSTKERKILTKKGMVPTDKKRPRDSGLITFKLPVEGTSEYKSIMDNLSEQPVISTYTSSLDQRYKDEDAKVFSSETQDVHQQFREENVKVESHSSAEQITDSEHLSKTATKETTGIKENVNIEPHIIADKISDSDIQSQISTEQVTSIKKREKAHTSTKDSKILTKRDMVPTDEKRSRDSGLITFKLAVEGTAEYKTIMDNLSDQPVISSGTISLHEQNKDEDAKVFLSNTQDVHQQFSEKKLNVEPHSSAEQITDSEHISQTATKQTTGIKETEKTHISTSDKKMSMKRYMLSIDDMNARAERLMTPTHSVDITKEYKSTKVNLPDEPIVISDTSLLHDGFKNEIQKVILSDSKEDQKRYSKENLNIKPHTITCKIIDNGKQSQTSPTKITSIGKREKAHSSKIDIEILKKSDMVPIDQKKERDSCPMTCKPAVDDTAEYNTKMDNIMDAPVMLSDTSSLHEDYKDDQQKYSKENVKIEHYTIAGKISDGDNQFQTSTKQITNIQEKEKRFPSRIDRKILTKRDIVPIDENKARDSGLITSKQAEADTAEFNTIMNNIWDEIVISSDTSSLHEDNKDDQKRYSKESVKLKHYTIADKISDVDHQTHTSTEQITRTEETEKVPASTIDRKILTKKDMVPIDEKKARDSCSITSKPAVDDTAEYNRIIENNLDAPVMLSDTKSFHEDNKDDQKKYRQENVQIKPHTIVDGYQFLTSSEEKTSRKEREKTHISSIDRKILTKKDMVPIDKQTARDSCSISSKPVLDDTAEFKTLINLISTNPLYQQSYGKDNLNIKHHTIAAKIPDSDNQSQTSTKQITNIVEREIPHTSTIDRKILTKGNMVPIDEKTARDSGLITSKQAVADTDEHNAIMNNISDAIIISSDTSSLHEDNKDEQERYSKARVKIEHYTIASKISNIDNQNQTSTEQITSIKETEKVPASTIDKTMLTKRDMVPKYEEKARDSGLTTQKQALNDTAEYNRKMDKITDEPVISSDTSSLYEDYKDDQERYSQENVIIEPHTFADKITDRDIHSQTSTDKVSSIKEREKARISTKDRKIFTTRDMVPTDEKKARDSGLISSKQAFDDTAEYNRKMDKITDEPVISSDTSSLYEDYKDDQERYSQENVIIEPHTFADKITDRDIHSQTSTDKVSSIKEREKARISTKDRKILTTRDMVPTDEKKERDSGLITSKQAFDDTAEYNRKMDKITDEPVISSDTSSLYEDYKDDQERYSQENVIIEPHTFSDKITDRDIHSQTSTDKVSSIKEREKARISTKDRKILTTRDMVPTDEKKERDSEKWTK</sequence>
<feature type="compositionally biased region" description="Basic and acidic residues" evidence="1">
    <location>
        <begin position="2482"/>
        <end position="2493"/>
    </location>
</feature>
<feature type="compositionally biased region" description="Basic and acidic residues" evidence="1">
    <location>
        <begin position="331"/>
        <end position="344"/>
    </location>
</feature>
<feature type="region of interest" description="Disordered" evidence="1">
    <location>
        <begin position="318"/>
        <end position="344"/>
    </location>
</feature>
<feature type="compositionally biased region" description="Basic and acidic residues" evidence="1">
    <location>
        <begin position="2295"/>
        <end position="2304"/>
    </location>
</feature>
<dbReference type="Proteomes" id="UP000507470">
    <property type="component" value="Unassembled WGS sequence"/>
</dbReference>
<feature type="region of interest" description="Disordered" evidence="1">
    <location>
        <begin position="3434"/>
        <end position="3510"/>
    </location>
</feature>
<feature type="region of interest" description="Disordered" evidence="1">
    <location>
        <begin position="2080"/>
        <end position="2105"/>
    </location>
</feature>
<feature type="compositionally biased region" description="Polar residues" evidence="1">
    <location>
        <begin position="2080"/>
        <end position="2092"/>
    </location>
</feature>
<gene>
    <name evidence="2" type="ORF">MCOR_46146</name>
</gene>
<protein>
    <submittedName>
        <fullName evidence="2">Uncharacterized protein</fullName>
    </submittedName>
</protein>
<accession>A0A6J8E102</accession>
<feature type="compositionally biased region" description="Basic and acidic residues" evidence="1">
    <location>
        <begin position="923"/>
        <end position="934"/>
    </location>
</feature>